<evidence type="ECO:0000313" key="2">
    <source>
        <dbReference type="Proteomes" id="UP000233398"/>
    </source>
</evidence>
<organism evidence="1 2">
    <name type="scientific">Rhodohalobacter barkolensis</name>
    <dbReference type="NCBI Taxonomy" id="2053187"/>
    <lineage>
        <taxon>Bacteria</taxon>
        <taxon>Pseudomonadati</taxon>
        <taxon>Balneolota</taxon>
        <taxon>Balneolia</taxon>
        <taxon>Balneolales</taxon>
        <taxon>Balneolaceae</taxon>
        <taxon>Rhodohalobacter</taxon>
    </lineage>
</organism>
<proteinExistence type="predicted"/>
<dbReference type="EMBL" id="PISP01000003">
    <property type="protein sequence ID" value="PKD42983.1"/>
    <property type="molecule type" value="Genomic_DNA"/>
</dbReference>
<protein>
    <submittedName>
        <fullName evidence="1">Uncharacterized protein</fullName>
    </submittedName>
</protein>
<dbReference type="OrthoDB" id="1523923at2"/>
<dbReference type="SUPFAM" id="SSF56925">
    <property type="entry name" value="OMPA-like"/>
    <property type="match status" value="1"/>
</dbReference>
<comment type="caution">
    <text evidence="1">The sequence shown here is derived from an EMBL/GenBank/DDBJ whole genome shotgun (WGS) entry which is preliminary data.</text>
</comment>
<dbReference type="RefSeq" id="WP_101073458.1">
    <property type="nucleotide sequence ID" value="NZ_PISP01000003.1"/>
</dbReference>
<accession>A0A2N0VFL5</accession>
<dbReference type="Proteomes" id="UP000233398">
    <property type="component" value="Unassembled WGS sequence"/>
</dbReference>
<sequence>MKFHYFLLLFILIPLYEAAGQSHSGFSLSLTGSYAPNLTVNDRNFANNRSIGLQASYFDEDYTRMEYSFLYSRGYDAAVSYVIGLSAAAVFQITDDLRLKPGVGIQEFKMADRSCRTTWRSILDTIFDVDNKCSDDTHASFIGFISLEYQLADPFSLFLQTTYRAVLSSVRQESSVETVGPNGETSERTYYTTDRSLYNSGLSAGLGFRIYFN</sequence>
<dbReference type="InterPro" id="IPR011250">
    <property type="entry name" value="OMP/PagP_B-barrel"/>
</dbReference>
<keyword evidence="2" id="KW-1185">Reference proteome</keyword>
<gene>
    <name evidence="1" type="ORF">CWD77_10110</name>
</gene>
<name>A0A2N0VFL5_9BACT</name>
<dbReference type="AlphaFoldDB" id="A0A2N0VFL5"/>
<reference evidence="1 2" key="1">
    <citation type="submission" date="2017-11" db="EMBL/GenBank/DDBJ databases">
        <title>Rhodohalobacter 15182 sp. nov., isolated from a salt lake.</title>
        <authorList>
            <person name="Han S."/>
        </authorList>
    </citation>
    <scope>NUCLEOTIDE SEQUENCE [LARGE SCALE GENOMIC DNA]</scope>
    <source>
        <strain evidence="1 2">15182</strain>
    </source>
</reference>
<evidence type="ECO:0000313" key="1">
    <source>
        <dbReference type="EMBL" id="PKD42983.1"/>
    </source>
</evidence>